<proteinExistence type="predicted"/>
<reference evidence="2 3" key="1">
    <citation type="submission" date="2018-11" db="EMBL/GenBank/DDBJ databases">
        <title>Genomic Encyclopedia of Type Strains, Phase IV (KMG-IV): sequencing the most valuable type-strain genomes for metagenomic binning, comparative biology and taxonomic classification.</title>
        <authorList>
            <person name="Goeker M."/>
        </authorList>
    </citation>
    <scope>NUCLEOTIDE SEQUENCE [LARGE SCALE GENOMIC DNA]</scope>
    <source>
        <strain evidence="2 3">DSM 29158</strain>
    </source>
</reference>
<accession>A0A3N5CCN1</accession>
<organism evidence="2 3">
    <name type="scientific">Abyssicoccus albus</name>
    <dbReference type="NCBI Taxonomy" id="1817405"/>
    <lineage>
        <taxon>Bacteria</taxon>
        <taxon>Bacillati</taxon>
        <taxon>Bacillota</taxon>
        <taxon>Bacilli</taxon>
        <taxon>Bacillales</taxon>
        <taxon>Abyssicoccaceae</taxon>
    </lineage>
</organism>
<evidence type="ECO:0000313" key="3">
    <source>
        <dbReference type="Proteomes" id="UP000277108"/>
    </source>
</evidence>
<evidence type="ECO:0000313" key="2">
    <source>
        <dbReference type="EMBL" id="RPF54741.1"/>
    </source>
</evidence>
<sequence>MNKTDDKTLKINLQFFAEGGDESSTTSDEQPKDETPKVENEEVDTTPEDTNAQFTQEDMNKLAAKIRREEKERYEKAKQDAEEEARKKELEENEQYKELLEDANKTIEELKREKSERQRSDYIVDKLSEKKLTPEQIKRYSKYVTGQSEEELNESIESVYQDFIQGTQEAKGDPSAGFGVTPAQPKAKTDEDYGRELFERLKR</sequence>
<dbReference type="RefSeq" id="WP_123808604.1">
    <property type="nucleotide sequence ID" value="NZ_RKRK01000006.1"/>
</dbReference>
<dbReference type="EMBL" id="RKRK01000006">
    <property type="protein sequence ID" value="RPF54741.1"/>
    <property type="molecule type" value="Genomic_DNA"/>
</dbReference>
<feature type="compositionally biased region" description="Polar residues" evidence="1">
    <location>
        <begin position="48"/>
        <end position="57"/>
    </location>
</feature>
<comment type="caution">
    <text evidence="2">The sequence shown here is derived from an EMBL/GenBank/DDBJ whole genome shotgun (WGS) entry which is preliminary data.</text>
</comment>
<protein>
    <recommendedName>
        <fullName evidence="4">DUF4355 domain-containing protein</fullName>
    </recommendedName>
</protein>
<dbReference type="Proteomes" id="UP000277108">
    <property type="component" value="Unassembled WGS sequence"/>
</dbReference>
<feature type="region of interest" description="Disordered" evidence="1">
    <location>
        <begin position="167"/>
        <end position="203"/>
    </location>
</feature>
<evidence type="ECO:0000256" key="1">
    <source>
        <dbReference type="SAM" id="MobiDB-lite"/>
    </source>
</evidence>
<dbReference type="AlphaFoldDB" id="A0A3N5CCN1"/>
<feature type="region of interest" description="Disordered" evidence="1">
    <location>
        <begin position="14"/>
        <end position="58"/>
    </location>
</feature>
<feature type="compositionally biased region" description="Basic and acidic residues" evidence="1">
    <location>
        <begin position="187"/>
        <end position="203"/>
    </location>
</feature>
<name>A0A3N5CCN1_9BACL</name>
<feature type="region of interest" description="Disordered" evidence="1">
    <location>
        <begin position="71"/>
        <end position="92"/>
    </location>
</feature>
<gene>
    <name evidence="2" type="ORF">EDD62_1701</name>
</gene>
<evidence type="ECO:0008006" key="4">
    <source>
        <dbReference type="Google" id="ProtNLM"/>
    </source>
</evidence>
<keyword evidence="3" id="KW-1185">Reference proteome</keyword>
<feature type="compositionally biased region" description="Basic and acidic residues" evidence="1">
    <location>
        <begin position="29"/>
        <end position="40"/>
    </location>
</feature>